<sequence length="78" mass="7949">LWAAFATLQNARHGGGLGNLNPTFYSIGNGSSYTTGFHDVASGNNSFNGVTGFTAGVGYDQVTGWGSFKSSALANLIG</sequence>
<comment type="caution">
    <text evidence="1">The sequence shown here is derived from an EMBL/GenBank/DDBJ whole genome shotgun (WGS) entry which is preliminary data.</text>
</comment>
<dbReference type="InterPro" id="IPR036852">
    <property type="entry name" value="Peptidase_S8/S53_dom_sf"/>
</dbReference>
<reference evidence="2" key="1">
    <citation type="journal article" date="2019" name="Int. J. Syst. Evol. Microbiol.">
        <title>The Global Catalogue of Microorganisms (GCM) 10K type strain sequencing project: providing services to taxonomists for standard genome sequencing and annotation.</title>
        <authorList>
            <consortium name="The Broad Institute Genomics Platform"/>
            <consortium name="The Broad Institute Genome Sequencing Center for Infectious Disease"/>
            <person name="Wu L."/>
            <person name="Ma J."/>
        </authorList>
    </citation>
    <scope>NUCLEOTIDE SEQUENCE [LARGE SCALE GENOMIC DNA]</scope>
    <source>
        <strain evidence="2">JCM 31486</strain>
    </source>
</reference>
<evidence type="ECO:0000313" key="2">
    <source>
        <dbReference type="Proteomes" id="UP001597045"/>
    </source>
</evidence>
<gene>
    <name evidence="1" type="ORF">ACFQ1S_46730</name>
</gene>
<dbReference type="EMBL" id="JBHTIS010004535">
    <property type="protein sequence ID" value="MFD1052567.1"/>
    <property type="molecule type" value="Genomic_DNA"/>
</dbReference>
<dbReference type="SUPFAM" id="SSF52743">
    <property type="entry name" value="Subtilisin-like"/>
    <property type="match status" value="1"/>
</dbReference>
<dbReference type="Proteomes" id="UP001597045">
    <property type="component" value="Unassembled WGS sequence"/>
</dbReference>
<dbReference type="Gene3D" id="3.40.50.200">
    <property type="entry name" value="Peptidase S8/S53 domain"/>
    <property type="match status" value="1"/>
</dbReference>
<protein>
    <submittedName>
        <fullName evidence="1">Pseudomonapepsin</fullName>
    </submittedName>
</protein>
<name>A0ABW3MRE4_9PSEU</name>
<proteinExistence type="predicted"/>
<organism evidence="1 2">
    <name type="scientific">Kibdelosporangium lantanae</name>
    <dbReference type="NCBI Taxonomy" id="1497396"/>
    <lineage>
        <taxon>Bacteria</taxon>
        <taxon>Bacillati</taxon>
        <taxon>Actinomycetota</taxon>
        <taxon>Actinomycetes</taxon>
        <taxon>Pseudonocardiales</taxon>
        <taxon>Pseudonocardiaceae</taxon>
        <taxon>Kibdelosporangium</taxon>
    </lineage>
</organism>
<feature type="non-terminal residue" evidence="1">
    <location>
        <position position="1"/>
    </location>
</feature>
<accession>A0ABW3MRE4</accession>
<evidence type="ECO:0000313" key="1">
    <source>
        <dbReference type="EMBL" id="MFD1052567.1"/>
    </source>
</evidence>
<keyword evidence="2" id="KW-1185">Reference proteome</keyword>